<dbReference type="EMBL" id="LR134283">
    <property type="protein sequence ID" value="VED97563.1"/>
    <property type="molecule type" value="Genomic_DNA"/>
</dbReference>
<dbReference type="Gene3D" id="2.60.120.280">
    <property type="entry name" value="Regulatory protein AraC"/>
    <property type="match status" value="1"/>
</dbReference>
<dbReference type="Pfam" id="PF12833">
    <property type="entry name" value="HTH_18"/>
    <property type="match status" value="1"/>
</dbReference>
<dbReference type="PANTHER" id="PTHR43280">
    <property type="entry name" value="ARAC-FAMILY TRANSCRIPTIONAL REGULATOR"/>
    <property type="match status" value="1"/>
</dbReference>
<dbReference type="CDD" id="cd06986">
    <property type="entry name" value="cupin_MmsR-like_N"/>
    <property type="match status" value="1"/>
</dbReference>
<name>A0A448AGK6_STRAP</name>
<evidence type="ECO:0000256" key="2">
    <source>
        <dbReference type="ARBA" id="ARBA00023125"/>
    </source>
</evidence>
<dbReference type="InterPro" id="IPR018062">
    <property type="entry name" value="HTH_AraC-typ_CS"/>
</dbReference>
<reference evidence="5 6" key="1">
    <citation type="submission" date="2018-12" db="EMBL/GenBank/DDBJ databases">
        <authorList>
            <consortium name="Pathogen Informatics"/>
        </authorList>
    </citation>
    <scope>NUCLEOTIDE SEQUENCE [LARGE SCALE GENOMIC DNA]</scope>
    <source>
        <strain evidence="5 6">NCTC10713</strain>
    </source>
</reference>
<dbReference type="InterPro" id="IPR037923">
    <property type="entry name" value="HTH-like"/>
</dbReference>
<sequence length="284" mass="32967">MYGDVKSMLIFSEYQTGTIDLLLDFYGYEDCQPNYSFGPAIRDGFVLHFITKGKGVFHYKGEQIFLKAGDLFLLKPNELTYYKADFEDPWSYYWLGISGTKVSDYFNLSEIGKTGFLRNSSTSPTDSLGKFIIDIIQEAEHSQSTMLSHLQLLAMLYELLFKLGKLAPNQQLLKQQNSTYQLYIDTKRILETRYPLEQLSIQGIANELNVNRSYLTTIFKEYNGLSPKEYLHYIRMHRAKQLLESTREPIQFIAYSVGFSDPLYFSKAFKKYFGFSPSSFREQS</sequence>
<dbReference type="PANTHER" id="PTHR43280:SF30">
    <property type="entry name" value="MMSAB OPERON REGULATORY PROTEIN"/>
    <property type="match status" value="1"/>
</dbReference>
<dbReference type="AlphaFoldDB" id="A0A448AGK6"/>
<dbReference type="Proteomes" id="UP000278419">
    <property type="component" value="Chromosome"/>
</dbReference>
<evidence type="ECO:0000313" key="6">
    <source>
        <dbReference type="Proteomes" id="UP000278419"/>
    </source>
</evidence>
<evidence type="ECO:0000259" key="4">
    <source>
        <dbReference type="PROSITE" id="PS01124"/>
    </source>
</evidence>
<dbReference type="InterPro" id="IPR009057">
    <property type="entry name" value="Homeodomain-like_sf"/>
</dbReference>
<dbReference type="SMART" id="SM00342">
    <property type="entry name" value="HTH_ARAC"/>
    <property type="match status" value="1"/>
</dbReference>
<dbReference type="Gene3D" id="1.10.10.60">
    <property type="entry name" value="Homeodomain-like"/>
    <property type="match status" value="2"/>
</dbReference>
<proteinExistence type="predicted"/>
<dbReference type="SUPFAM" id="SSF51215">
    <property type="entry name" value="Regulatory protein AraC"/>
    <property type="match status" value="1"/>
</dbReference>
<organism evidence="5 6">
    <name type="scientific">Streptococcus anginosus</name>
    <dbReference type="NCBI Taxonomy" id="1328"/>
    <lineage>
        <taxon>Bacteria</taxon>
        <taxon>Bacillati</taxon>
        <taxon>Bacillota</taxon>
        <taxon>Bacilli</taxon>
        <taxon>Lactobacillales</taxon>
        <taxon>Streptococcaceae</taxon>
        <taxon>Streptococcus</taxon>
        <taxon>Streptococcus anginosus group</taxon>
    </lineage>
</organism>
<dbReference type="InterPro" id="IPR018060">
    <property type="entry name" value="HTH_AraC"/>
</dbReference>
<dbReference type="InterPro" id="IPR020449">
    <property type="entry name" value="Tscrpt_reg_AraC-type_HTH"/>
</dbReference>
<protein>
    <submittedName>
        <fullName evidence="5">Arabinose (Multiple sugar metabolism) operon transcriptional regulator</fullName>
    </submittedName>
</protein>
<dbReference type="PROSITE" id="PS01124">
    <property type="entry name" value="HTH_ARAC_FAMILY_2"/>
    <property type="match status" value="1"/>
</dbReference>
<dbReference type="GO" id="GO:0003700">
    <property type="term" value="F:DNA-binding transcription factor activity"/>
    <property type="evidence" value="ECO:0007669"/>
    <property type="project" value="InterPro"/>
</dbReference>
<keyword evidence="2" id="KW-0238">DNA-binding</keyword>
<dbReference type="GO" id="GO:0043565">
    <property type="term" value="F:sequence-specific DNA binding"/>
    <property type="evidence" value="ECO:0007669"/>
    <property type="project" value="InterPro"/>
</dbReference>
<evidence type="ECO:0000256" key="3">
    <source>
        <dbReference type="ARBA" id="ARBA00023163"/>
    </source>
</evidence>
<evidence type="ECO:0000313" key="5">
    <source>
        <dbReference type="EMBL" id="VED97563.1"/>
    </source>
</evidence>
<gene>
    <name evidence="5" type="primary">msmR</name>
    <name evidence="5" type="ORF">NCTC10713_00495</name>
</gene>
<keyword evidence="3" id="KW-0804">Transcription</keyword>
<evidence type="ECO:0000256" key="1">
    <source>
        <dbReference type="ARBA" id="ARBA00023015"/>
    </source>
</evidence>
<dbReference type="PRINTS" id="PR00032">
    <property type="entry name" value="HTHARAC"/>
</dbReference>
<feature type="domain" description="HTH araC/xylS-type" evidence="4">
    <location>
        <begin position="184"/>
        <end position="283"/>
    </location>
</feature>
<dbReference type="PROSITE" id="PS00041">
    <property type="entry name" value="HTH_ARAC_FAMILY_1"/>
    <property type="match status" value="2"/>
</dbReference>
<keyword evidence="1" id="KW-0805">Transcription regulation</keyword>
<dbReference type="Pfam" id="PF02311">
    <property type="entry name" value="AraC_binding"/>
    <property type="match status" value="1"/>
</dbReference>
<dbReference type="SUPFAM" id="SSF46689">
    <property type="entry name" value="Homeodomain-like"/>
    <property type="match status" value="2"/>
</dbReference>
<accession>A0A448AGK6</accession>
<dbReference type="InterPro" id="IPR003313">
    <property type="entry name" value="AraC-bd"/>
</dbReference>